<protein>
    <submittedName>
        <fullName evidence="1">Uncharacterized protein</fullName>
    </submittedName>
</protein>
<dbReference type="InterPro" id="IPR043811">
    <property type="entry name" value="DUF5793"/>
</dbReference>
<evidence type="ECO:0000313" key="2">
    <source>
        <dbReference type="Proteomes" id="UP000050535"/>
    </source>
</evidence>
<dbReference type="RefSeq" id="WP_054583855.1">
    <property type="nucleotide sequence ID" value="NZ_LGUC01000001.1"/>
</dbReference>
<keyword evidence="2" id="KW-1185">Reference proteome</keyword>
<dbReference type="OrthoDB" id="311801at2157"/>
<dbReference type="AlphaFoldDB" id="A0A0N8I026"/>
<dbReference type="PATRIC" id="fig|699431.3.peg.1922"/>
<name>A0A0N8I026_9EURY</name>
<organism evidence="1 2">
    <name type="scientific">Halolamina pelagica</name>
    <dbReference type="NCBI Taxonomy" id="699431"/>
    <lineage>
        <taxon>Archaea</taxon>
        <taxon>Methanobacteriati</taxon>
        <taxon>Methanobacteriota</taxon>
        <taxon>Stenosarchaea group</taxon>
        <taxon>Halobacteria</taxon>
        <taxon>Halobacteriales</taxon>
        <taxon>Haloferacaceae</taxon>
    </lineage>
</organism>
<reference evidence="2" key="1">
    <citation type="submission" date="2013-11" db="EMBL/GenBank/DDBJ databases">
        <authorList>
            <person name="Hoang H.T."/>
            <person name="Killian M.L."/>
            <person name="Madson D.M."/>
            <person name="Arruda P.H.E."/>
            <person name="Sun D."/>
            <person name="Schwartz K.J."/>
            <person name="Yoon K."/>
        </authorList>
    </citation>
    <scope>NUCLEOTIDE SEQUENCE [LARGE SCALE GENOMIC DNA]</scope>
    <source>
        <strain evidence="2">CDK2</strain>
    </source>
</reference>
<dbReference type="STRING" id="699431.SY89_01874"/>
<gene>
    <name evidence="1" type="ORF">SY89_01874</name>
</gene>
<dbReference type="Pfam" id="PF19106">
    <property type="entry name" value="DUF5793"/>
    <property type="match status" value="1"/>
</dbReference>
<dbReference type="EMBL" id="LGUC01000001">
    <property type="protein sequence ID" value="KPN31131.1"/>
    <property type="molecule type" value="Genomic_DNA"/>
</dbReference>
<evidence type="ECO:0000313" key="1">
    <source>
        <dbReference type="EMBL" id="KPN31131.1"/>
    </source>
</evidence>
<proteinExistence type="predicted"/>
<dbReference type="Proteomes" id="UP000050535">
    <property type="component" value="Unassembled WGS sequence"/>
</dbReference>
<accession>A0A0N8I026</accession>
<sequence length="156" mass="17347">MRRDYFELDVTNVDWAAEGAEPAQPLVEIDFSGPGENLRERLSDTDGELLAGEDVDVAFRLQEELDAGEPVPGVVAVTNRVTGEYVLELNEQAEDVLAFIEAARAYTEAKEADGYRVIVSIDGEEMVEYEKDTFLVYDADGEFLRERSLIPPGVEL</sequence>
<comment type="caution">
    <text evidence="1">The sequence shown here is derived from an EMBL/GenBank/DDBJ whole genome shotgun (WGS) entry which is preliminary data.</text>
</comment>